<reference evidence="1 2" key="1">
    <citation type="submission" date="2014-04" db="EMBL/GenBank/DDBJ databases">
        <title>Evolutionary Origins and Diversification of the Mycorrhizal Mutualists.</title>
        <authorList>
            <consortium name="DOE Joint Genome Institute"/>
            <consortium name="Mycorrhizal Genomics Consortium"/>
            <person name="Kohler A."/>
            <person name="Kuo A."/>
            <person name="Nagy L.G."/>
            <person name="Floudas D."/>
            <person name="Copeland A."/>
            <person name="Barry K.W."/>
            <person name="Cichocki N."/>
            <person name="Veneault-Fourrey C."/>
            <person name="LaButti K."/>
            <person name="Lindquist E.A."/>
            <person name="Lipzen A."/>
            <person name="Lundell T."/>
            <person name="Morin E."/>
            <person name="Murat C."/>
            <person name="Riley R."/>
            <person name="Ohm R."/>
            <person name="Sun H."/>
            <person name="Tunlid A."/>
            <person name="Henrissat B."/>
            <person name="Grigoriev I.V."/>
            <person name="Hibbett D.S."/>
            <person name="Martin F."/>
        </authorList>
    </citation>
    <scope>NUCLEOTIDE SEQUENCE [LARGE SCALE GENOMIC DNA]</scope>
    <source>
        <strain evidence="1 2">Koide BX008</strain>
    </source>
</reference>
<keyword evidence="2" id="KW-1185">Reference proteome</keyword>
<dbReference type="OrthoDB" id="185373at2759"/>
<dbReference type="HOGENOM" id="CLU_014400_0_0_1"/>
<protein>
    <submittedName>
        <fullName evidence="1">Uncharacterized protein</fullName>
    </submittedName>
</protein>
<proteinExistence type="predicted"/>
<dbReference type="STRING" id="946122.A0A0C2TL82"/>
<evidence type="ECO:0000313" key="2">
    <source>
        <dbReference type="Proteomes" id="UP000054549"/>
    </source>
</evidence>
<sequence>MYLCGRHVLRVHVPKPSSCHFGSRGKLLDPVQRIAIPTSTLHHEIPQKRLLPPRRQPADIFSVLCDVGKNPRSLETDRTISSTELYTELRRQSLHSVARLPAATYSNILEEAYRAHSELIDIMCNDIAKFYLGTDQERTNLLHSILENADLSKMQPNTLVLAVDKLADKPSASVIGKFVRFIVDTEGQAMFKPLVQRLHALIMDSLLQYRVPSGARALVYRPPALVHTALLFTFKLVTSSENHFATELFHILYQRGFIPSGLIHDNIAAQNDSNAVIPSSLIRTSIHWGWRPLAVKMLLHLLRISQPDNQLVFELAVDTSYALLNPSIKQDVRSLTPLFREMHRLAPIPATLVRQFYNSTAEHMLGEEAAAFYSFSRSPDVMKQHQYPAPQGMALTWLMHHLATASKKTYLSRILAAEVVESNLLLVPQFRARFICLTASMGYSSLARELWSQYSFGKDKHLVIGNSALMLRMTSLYAYLIRRTNQKLQHANNDEQRELLASQLQDLVAFRDFVLWSYRKQHGSLKEAPHNVITSLARACFIVGKVTEGLDAFKVLLKRKELPDMYDVNVILSAIAQRHPRSAASIVKQIKERGIQPDAVCYATVMHFAHMHNDKQLVLQMMHHLRGLDRKQLSLKSVAALIRMSLAFTVDGTKASRHQILQDVMDIIMKLTENKFLASPQTGKYLVITSLREDDPVMAYRFWYLLLREGADWKDTEQVYQRRLVSHRIRLHCSLGRLKREDAEPMLRRLKGAPGVKR</sequence>
<dbReference type="Gene3D" id="1.25.40.10">
    <property type="entry name" value="Tetratricopeptide repeat domain"/>
    <property type="match status" value="1"/>
</dbReference>
<dbReference type="InParanoid" id="A0A0C2TL82"/>
<dbReference type="Proteomes" id="UP000054549">
    <property type="component" value="Unassembled WGS sequence"/>
</dbReference>
<accession>A0A0C2TL82</accession>
<dbReference type="EMBL" id="KN818230">
    <property type="protein sequence ID" value="KIL67869.1"/>
    <property type="molecule type" value="Genomic_DNA"/>
</dbReference>
<gene>
    <name evidence="1" type="ORF">M378DRAFT_122067</name>
</gene>
<evidence type="ECO:0000313" key="1">
    <source>
        <dbReference type="EMBL" id="KIL67869.1"/>
    </source>
</evidence>
<dbReference type="InterPro" id="IPR011990">
    <property type="entry name" value="TPR-like_helical_dom_sf"/>
</dbReference>
<organism evidence="1 2">
    <name type="scientific">Amanita muscaria (strain Koide BX008)</name>
    <dbReference type="NCBI Taxonomy" id="946122"/>
    <lineage>
        <taxon>Eukaryota</taxon>
        <taxon>Fungi</taxon>
        <taxon>Dikarya</taxon>
        <taxon>Basidiomycota</taxon>
        <taxon>Agaricomycotina</taxon>
        <taxon>Agaricomycetes</taxon>
        <taxon>Agaricomycetidae</taxon>
        <taxon>Agaricales</taxon>
        <taxon>Pluteineae</taxon>
        <taxon>Amanitaceae</taxon>
        <taxon>Amanita</taxon>
    </lineage>
</organism>
<name>A0A0C2TL82_AMAMK</name>
<dbReference type="AlphaFoldDB" id="A0A0C2TL82"/>